<sequence>MVGTEPGARAGDVVNDTEELARLRAQVGRTAHDLANVLGIALNYTLFLEEDLPPEPDHPARQSLPQLESAARRAVELVRQLQDELATPSGGGREEPMARS</sequence>
<dbReference type="EMBL" id="BAAARY010000002">
    <property type="protein sequence ID" value="GAA2513618.1"/>
    <property type="molecule type" value="Genomic_DNA"/>
</dbReference>
<evidence type="ECO:0000313" key="1">
    <source>
        <dbReference type="EMBL" id="GAA2513618.1"/>
    </source>
</evidence>
<comment type="caution">
    <text evidence="1">The sequence shown here is derived from an EMBL/GenBank/DDBJ whole genome shotgun (WGS) entry which is preliminary data.</text>
</comment>
<evidence type="ECO:0000313" key="2">
    <source>
        <dbReference type="Proteomes" id="UP001499978"/>
    </source>
</evidence>
<accession>A0ABP6AEE4</accession>
<keyword evidence="2" id="KW-1185">Reference proteome</keyword>
<name>A0ABP6AEE4_9ACTN</name>
<protein>
    <recommendedName>
        <fullName evidence="3">Signal transduction histidine kinase dimerisation/phosphoacceptor domain-containing protein</fullName>
    </recommendedName>
</protein>
<organism evidence="1 2">
    <name type="scientific">Pilimelia columellifera subsp. columellifera</name>
    <dbReference type="NCBI Taxonomy" id="706583"/>
    <lineage>
        <taxon>Bacteria</taxon>
        <taxon>Bacillati</taxon>
        <taxon>Actinomycetota</taxon>
        <taxon>Actinomycetes</taxon>
        <taxon>Micromonosporales</taxon>
        <taxon>Micromonosporaceae</taxon>
        <taxon>Pilimelia</taxon>
    </lineage>
</organism>
<reference evidence="2" key="1">
    <citation type="journal article" date="2019" name="Int. J. Syst. Evol. Microbiol.">
        <title>The Global Catalogue of Microorganisms (GCM) 10K type strain sequencing project: providing services to taxonomists for standard genome sequencing and annotation.</title>
        <authorList>
            <consortium name="The Broad Institute Genomics Platform"/>
            <consortium name="The Broad Institute Genome Sequencing Center for Infectious Disease"/>
            <person name="Wu L."/>
            <person name="Ma J."/>
        </authorList>
    </citation>
    <scope>NUCLEOTIDE SEQUENCE [LARGE SCALE GENOMIC DNA]</scope>
    <source>
        <strain evidence="2">JCM 3367</strain>
    </source>
</reference>
<evidence type="ECO:0008006" key="3">
    <source>
        <dbReference type="Google" id="ProtNLM"/>
    </source>
</evidence>
<proteinExistence type="predicted"/>
<gene>
    <name evidence="1" type="ORF">GCM10010201_06760</name>
</gene>
<dbReference type="Gene3D" id="1.10.287.130">
    <property type="match status" value="1"/>
</dbReference>
<dbReference type="Proteomes" id="UP001499978">
    <property type="component" value="Unassembled WGS sequence"/>
</dbReference>